<evidence type="ECO:0000313" key="1">
    <source>
        <dbReference type="EMBL" id="KKM68599.1"/>
    </source>
</evidence>
<dbReference type="AlphaFoldDB" id="A0A0F9JFI9"/>
<protein>
    <submittedName>
        <fullName evidence="1">Uncharacterized protein</fullName>
    </submittedName>
</protein>
<feature type="non-terminal residue" evidence="1">
    <location>
        <position position="1"/>
    </location>
</feature>
<reference evidence="1" key="1">
    <citation type="journal article" date="2015" name="Nature">
        <title>Complex archaea that bridge the gap between prokaryotes and eukaryotes.</title>
        <authorList>
            <person name="Spang A."/>
            <person name="Saw J.H."/>
            <person name="Jorgensen S.L."/>
            <person name="Zaremba-Niedzwiedzka K."/>
            <person name="Martijn J."/>
            <person name="Lind A.E."/>
            <person name="van Eijk R."/>
            <person name="Schleper C."/>
            <person name="Guy L."/>
            <person name="Ettema T.J."/>
        </authorList>
    </citation>
    <scope>NUCLEOTIDE SEQUENCE</scope>
</reference>
<gene>
    <name evidence="1" type="ORF">LCGC14_1459320</name>
</gene>
<comment type="caution">
    <text evidence="1">The sequence shown here is derived from an EMBL/GenBank/DDBJ whole genome shotgun (WGS) entry which is preliminary data.</text>
</comment>
<sequence>ALSEVLNELDSQNKSMSQTKFVSVFDDTGQEFTFVAIVKGG</sequence>
<proteinExistence type="predicted"/>
<accession>A0A0F9JFI9</accession>
<name>A0A0F9JFI9_9ZZZZ</name>
<dbReference type="EMBL" id="LAZR01010139">
    <property type="protein sequence ID" value="KKM68599.1"/>
    <property type="molecule type" value="Genomic_DNA"/>
</dbReference>
<organism evidence="1">
    <name type="scientific">marine sediment metagenome</name>
    <dbReference type="NCBI Taxonomy" id="412755"/>
    <lineage>
        <taxon>unclassified sequences</taxon>
        <taxon>metagenomes</taxon>
        <taxon>ecological metagenomes</taxon>
    </lineage>
</organism>